<proteinExistence type="predicted"/>
<name>A0AAF5DQL6_STRER</name>
<evidence type="ECO:0000256" key="1">
    <source>
        <dbReference type="SAM" id="SignalP"/>
    </source>
</evidence>
<protein>
    <submittedName>
        <fullName evidence="3">Saposin B-type domain-containing protein</fullName>
    </submittedName>
</protein>
<dbReference type="AlphaFoldDB" id="A0AAF5DQL6"/>
<sequence>MKLLIISNIFLGLFFNYSIQISIEPKNIITSNCGNCLILTKLLFLKNNLKLPIEKNFCATSNICPNINITDCQILEALKKNDIVNVKLKSKKALDKYLDDNIGLCQKDMNIDIFSFNKFALSNTTTPSYELCVECELLSTVLKIFNDAIFGGPLEKAIKTAFFKVCSQFGAFINSFCEFLFSDNGIDILFQALRDSLGSFYQIVGEQGMGCPKFNNLESTCFSPL</sequence>
<accession>A0AAF5DQL6</accession>
<keyword evidence="2" id="KW-1185">Reference proteome</keyword>
<reference evidence="3" key="1">
    <citation type="submission" date="2024-02" db="UniProtKB">
        <authorList>
            <consortium name="WormBaseParasite"/>
        </authorList>
    </citation>
    <scope>IDENTIFICATION</scope>
</reference>
<keyword evidence="1" id="KW-0732">Signal</keyword>
<dbReference type="WBParaSite" id="TCONS_00017052.p1">
    <property type="protein sequence ID" value="TCONS_00017052.p1"/>
    <property type="gene ID" value="XLOC_011165"/>
</dbReference>
<feature type="chain" id="PRO_5042095285" evidence="1">
    <location>
        <begin position="21"/>
        <end position="225"/>
    </location>
</feature>
<dbReference type="Proteomes" id="UP000035681">
    <property type="component" value="Unplaced"/>
</dbReference>
<evidence type="ECO:0000313" key="3">
    <source>
        <dbReference type="WBParaSite" id="TCONS_00017052.p1"/>
    </source>
</evidence>
<evidence type="ECO:0000313" key="2">
    <source>
        <dbReference type="Proteomes" id="UP000035681"/>
    </source>
</evidence>
<feature type="signal peptide" evidence="1">
    <location>
        <begin position="1"/>
        <end position="20"/>
    </location>
</feature>
<organism evidence="2 3">
    <name type="scientific">Strongyloides stercoralis</name>
    <name type="common">Threadworm</name>
    <dbReference type="NCBI Taxonomy" id="6248"/>
    <lineage>
        <taxon>Eukaryota</taxon>
        <taxon>Metazoa</taxon>
        <taxon>Ecdysozoa</taxon>
        <taxon>Nematoda</taxon>
        <taxon>Chromadorea</taxon>
        <taxon>Rhabditida</taxon>
        <taxon>Tylenchina</taxon>
        <taxon>Panagrolaimomorpha</taxon>
        <taxon>Strongyloidoidea</taxon>
        <taxon>Strongyloididae</taxon>
        <taxon>Strongyloides</taxon>
    </lineage>
</organism>